<evidence type="ECO:0000256" key="8">
    <source>
        <dbReference type="SAM" id="MobiDB-lite"/>
    </source>
</evidence>
<dbReference type="GO" id="GO:0005737">
    <property type="term" value="C:cytoplasm"/>
    <property type="evidence" value="ECO:0007669"/>
    <property type="project" value="UniProtKB-SubCell"/>
</dbReference>
<dbReference type="PROSITE" id="PS51456">
    <property type="entry name" value="MYOSIN_MOTOR"/>
    <property type="match status" value="1"/>
</dbReference>
<dbReference type="Gene3D" id="1.20.58.530">
    <property type="match status" value="1"/>
</dbReference>
<gene>
    <name evidence="9" type="ORF">YQE_00256</name>
</gene>
<dbReference type="InterPro" id="IPR001609">
    <property type="entry name" value="Myosin_head_motor_dom-like"/>
</dbReference>
<dbReference type="HOGENOM" id="CLU_2148375_0_0_1"/>
<accession>N6UNQ8</accession>
<dbReference type="GO" id="GO:0016459">
    <property type="term" value="C:myosin complex"/>
    <property type="evidence" value="ECO:0007669"/>
    <property type="project" value="UniProtKB-KW"/>
</dbReference>
<keyword evidence="2" id="KW-0963">Cytoplasm</keyword>
<keyword evidence="3" id="KW-0547">Nucleotide-binding</keyword>
<dbReference type="InterPro" id="IPR046987">
    <property type="entry name" value="Myo9"/>
</dbReference>
<proteinExistence type="inferred from homology"/>
<dbReference type="InterPro" id="IPR036961">
    <property type="entry name" value="Kinesin_motor_dom_sf"/>
</dbReference>
<dbReference type="OrthoDB" id="312459at2759"/>
<dbReference type="GO" id="GO:0005096">
    <property type="term" value="F:GTPase activator activity"/>
    <property type="evidence" value="ECO:0007669"/>
    <property type="project" value="InterPro"/>
</dbReference>
<dbReference type="GO" id="GO:0035556">
    <property type="term" value="P:intracellular signal transduction"/>
    <property type="evidence" value="ECO:0007669"/>
    <property type="project" value="InterPro"/>
</dbReference>
<dbReference type="GO" id="GO:0005524">
    <property type="term" value="F:ATP binding"/>
    <property type="evidence" value="ECO:0007669"/>
    <property type="project" value="UniProtKB-KW"/>
</dbReference>
<dbReference type="GO" id="GO:0000146">
    <property type="term" value="F:microfilament motor activity"/>
    <property type="evidence" value="ECO:0007669"/>
    <property type="project" value="InterPro"/>
</dbReference>
<name>N6UNQ8_DENPD</name>
<evidence type="ECO:0000256" key="7">
    <source>
        <dbReference type="PROSITE-ProRule" id="PRU00782"/>
    </source>
</evidence>
<evidence type="ECO:0000256" key="6">
    <source>
        <dbReference type="ARBA" id="ARBA00023175"/>
    </source>
</evidence>
<sequence length="112" mass="12797">MLGCMKNKSFRPRERGKKGLKNLQSVKTLAGKTGITAMNQSQLNKARKQPMTVAAQFQQSLHSLMDTLNQANPFFIRCIKSNGNKIPNTFDADTVQRQLRNYMNRIERPIKD</sequence>
<keyword evidence="6" id="KW-0505">Motor protein</keyword>
<dbReference type="GO" id="GO:0051015">
    <property type="term" value="F:actin filament binding"/>
    <property type="evidence" value="ECO:0007669"/>
    <property type="project" value="TreeGrafter"/>
</dbReference>
<comment type="subcellular location">
    <subcellularLocation>
        <location evidence="1">Cytoplasm</location>
    </subcellularLocation>
</comment>
<dbReference type="GO" id="GO:0005884">
    <property type="term" value="C:actin filament"/>
    <property type="evidence" value="ECO:0007669"/>
    <property type="project" value="TreeGrafter"/>
</dbReference>
<dbReference type="Gene3D" id="1.20.120.720">
    <property type="entry name" value="Myosin VI head, motor domain, U50 subdomain"/>
    <property type="match status" value="1"/>
</dbReference>
<dbReference type="Pfam" id="PF00063">
    <property type="entry name" value="Myosin_head"/>
    <property type="match status" value="1"/>
</dbReference>
<evidence type="ECO:0000256" key="4">
    <source>
        <dbReference type="ARBA" id="ARBA00022840"/>
    </source>
</evidence>
<reference evidence="9" key="1">
    <citation type="journal article" date="2013" name="Genome Biol.">
        <title>Draft genome of the mountain pine beetle, Dendroctonus ponderosae Hopkins, a major forest pest.</title>
        <authorList>
            <person name="Keeling C.I."/>
            <person name="Yuen M.M."/>
            <person name="Liao N.Y."/>
            <person name="Docking T.R."/>
            <person name="Chan S.K."/>
            <person name="Taylor G.A."/>
            <person name="Palmquist D.L."/>
            <person name="Jackman S.D."/>
            <person name="Nguyen A."/>
            <person name="Li M."/>
            <person name="Henderson H."/>
            <person name="Janes J.K."/>
            <person name="Zhao Y."/>
            <person name="Pandoh P."/>
            <person name="Moore R."/>
            <person name="Sperling F.A."/>
            <person name="Huber D.P."/>
            <person name="Birol I."/>
            <person name="Jones S.J."/>
            <person name="Bohlmann J."/>
        </authorList>
    </citation>
    <scope>NUCLEOTIDE SEQUENCE</scope>
</reference>
<keyword evidence="4" id="KW-0067">ATP-binding</keyword>
<evidence type="ECO:0000256" key="1">
    <source>
        <dbReference type="ARBA" id="ARBA00004496"/>
    </source>
</evidence>
<feature type="region of interest" description="Actin-binding" evidence="7">
    <location>
        <begin position="61"/>
        <end position="83"/>
    </location>
</feature>
<comment type="caution">
    <text evidence="7">Lacks conserved residue(s) required for the propagation of feature annotation.</text>
</comment>
<evidence type="ECO:0000256" key="5">
    <source>
        <dbReference type="ARBA" id="ARBA00023123"/>
    </source>
</evidence>
<dbReference type="Gene3D" id="3.40.850.10">
    <property type="entry name" value="Kinesin motor domain"/>
    <property type="match status" value="1"/>
</dbReference>
<organism evidence="9">
    <name type="scientific">Dendroctonus ponderosae</name>
    <name type="common">Mountain pine beetle</name>
    <dbReference type="NCBI Taxonomy" id="77166"/>
    <lineage>
        <taxon>Eukaryota</taxon>
        <taxon>Metazoa</taxon>
        <taxon>Ecdysozoa</taxon>
        <taxon>Arthropoda</taxon>
        <taxon>Hexapoda</taxon>
        <taxon>Insecta</taxon>
        <taxon>Pterygota</taxon>
        <taxon>Neoptera</taxon>
        <taxon>Endopterygota</taxon>
        <taxon>Coleoptera</taxon>
        <taxon>Polyphaga</taxon>
        <taxon>Cucujiformia</taxon>
        <taxon>Curculionidae</taxon>
        <taxon>Scolytinae</taxon>
        <taxon>Dendroctonus</taxon>
    </lineage>
</organism>
<dbReference type="SUPFAM" id="SSF52540">
    <property type="entry name" value="P-loop containing nucleoside triphosphate hydrolases"/>
    <property type="match status" value="1"/>
</dbReference>
<feature type="region of interest" description="Disordered" evidence="8">
    <location>
        <begin position="1"/>
        <end position="22"/>
    </location>
</feature>
<dbReference type="EMBL" id="KB735377">
    <property type="protein sequence ID" value="ENN83385.1"/>
    <property type="molecule type" value="Genomic_DNA"/>
</dbReference>
<dbReference type="PANTHER" id="PTHR46184">
    <property type="entry name" value="UNCONVENTIONAL MYOSIN-IXB-LIKE PROTEIN"/>
    <property type="match status" value="1"/>
</dbReference>
<evidence type="ECO:0000313" key="9">
    <source>
        <dbReference type="EMBL" id="ENN83385.1"/>
    </source>
</evidence>
<dbReference type="AlphaFoldDB" id="N6UNQ8"/>
<protein>
    <submittedName>
        <fullName evidence="9">Uncharacterized protein</fullName>
    </submittedName>
</protein>
<feature type="compositionally biased region" description="Basic residues" evidence="8">
    <location>
        <begin position="8"/>
        <end position="20"/>
    </location>
</feature>
<dbReference type="InterPro" id="IPR027417">
    <property type="entry name" value="P-loop_NTPase"/>
</dbReference>
<comment type="similarity">
    <text evidence="7">Belongs to the TRAFAC class myosin-kinesin ATPase superfamily. Myosin family.</text>
</comment>
<evidence type="ECO:0000256" key="2">
    <source>
        <dbReference type="ARBA" id="ARBA00022490"/>
    </source>
</evidence>
<keyword evidence="5 7" id="KW-0518">Myosin</keyword>
<feature type="non-terminal residue" evidence="9">
    <location>
        <position position="1"/>
    </location>
</feature>
<dbReference type="PANTHER" id="PTHR46184:SF5">
    <property type="entry name" value="UNCONVENTIONAL MYOSIN-IXA-LIKE"/>
    <property type="match status" value="1"/>
</dbReference>
<keyword evidence="7" id="KW-0009">Actin-binding</keyword>
<evidence type="ECO:0000256" key="3">
    <source>
        <dbReference type="ARBA" id="ARBA00022741"/>
    </source>
</evidence>